<protein>
    <submittedName>
        <fullName evidence="2">Uncharacterized protein</fullName>
    </submittedName>
</protein>
<feature type="compositionally biased region" description="Basic and acidic residues" evidence="1">
    <location>
        <begin position="63"/>
        <end position="127"/>
    </location>
</feature>
<evidence type="ECO:0000256" key="1">
    <source>
        <dbReference type="SAM" id="MobiDB-lite"/>
    </source>
</evidence>
<comment type="caution">
    <text evidence="2">The sequence shown here is derived from an EMBL/GenBank/DDBJ whole genome shotgun (WGS) entry which is preliminary data.</text>
</comment>
<gene>
    <name evidence="2" type="ORF">V6N11_035925</name>
</gene>
<feature type="compositionally biased region" description="Basic and acidic residues" evidence="1">
    <location>
        <begin position="224"/>
        <end position="238"/>
    </location>
</feature>
<dbReference type="EMBL" id="JBBPBN010000024">
    <property type="protein sequence ID" value="KAK9009385.1"/>
    <property type="molecule type" value="Genomic_DNA"/>
</dbReference>
<sequence>MGCGKSKHAAVEHSISRKSSRAGSKRAKTPETTTGKARKLDRIASSLVAEDGGNDVCRKKPRAVADEDRVAESTELKKQENLKDDIEEKENEGGREHICDATEDVIDRKNSSPGFERGEIPKTKVEEINELDTETGSSMKDEGHSVDQSSGGDNSEGFAYGNGIIAETKEQEKSGNTLETIEETSKLDSGSSSLMEEEDKNVNQDSSSANSRAGVDETDMVESMESKESIREMSETHENTSSLMKGEGRNAYQDSNVDGNDIVETIESKKLVEKTSKTDNT</sequence>
<feature type="compositionally biased region" description="Basic residues" evidence="1">
    <location>
        <begin position="16"/>
        <end position="27"/>
    </location>
</feature>
<accession>A0ABR2R8U5</accession>
<evidence type="ECO:0000313" key="2">
    <source>
        <dbReference type="EMBL" id="KAK9009385.1"/>
    </source>
</evidence>
<evidence type="ECO:0000313" key="3">
    <source>
        <dbReference type="Proteomes" id="UP001396334"/>
    </source>
</evidence>
<name>A0ABR2R8U5_9ROSI</name>
<proteinExistence type="predicted"/>
<dbReference type="Proteomes" id="UP001396334">
    <property type="component" value="Unassembled WGS sequence"/>
</dbReference>
<reference evidence="2 3" key="1">
    <citation type="journal article" date="2024" name="G3 (Bethesda)">
        <title>Genome assembly of Hibiscus sabdariffa L. provides insights into metabolisms of medicinal natural products.</title>
        <authorList>
            <person name="Kim T."/>
        </authorList>
    </citation>
    <scope>NUCLEOTIDE SEQUENCE [LARGE SCALE GENOMIC DNA]</scope>
    <source>
        <strain evidence="2">TK-2024</strain>
        <tissue evidence="2">Old leaves</tissue>
    </source>
</reference>
<organism evidence="2 3">
    <name type="scientific">Hibiscus sabdariffa</name>
    <name type="common">roselle</name>
    <dbReference type="NCBI Taxonomy" id="183260"/>
    <lineage>
        <taxon>Eukaryota</taxon>
        <taxon>Viridiplantae</taxon>
        <taxon>Streptophyta</taxon>
        <taxon>Embryophyta</taxon>
        <taxon>Tracheophyta</taxon>
        <taxon>Spermatophyta</taxon>
        <taxon>Magnoliopsida</taxon>
        <taxon>eudicotyledons</taxon>
        <taxon>Gunneridae</taxon>
        <taxon>Pentapetalae</taxon>
        <taxon>rosids</taxon>
        <taxon>malvids</taxon>
        <taxon>Malvales</taxon>
        <taxon>Malvaceae</taxon>
        <taxon>Malvoideae</taxon>
        <taxon>Hibiscus</taxon>
    </lineage>
</organism>
<keyword evidence="3" id="KW-1185">Reference proteome</keyword>
<feature type="region of interest" description="Disordered" evidence="1">
    <location>
        <begin position="1"/>
        <end position="259"/>
    </location>
</feature>